<dbReference type="GO" id="GO:0030247">
    <property type="term" value="F:polysaccharide binding"/>
    <property type="evidence" value="ECO:0007669"/>
    <property type="project" value="InterPro"/>
</dbReference>
<evidence type="ECO:0000256" key="18">
    <source>
        <dbReference type="PROSITE-ProRule" id="PRU10141"/>
    </source>
</evidence>
<evidence type="ECO:0000256" key="19">
    <source>
        <dbReference type="SAM" id="MobiDB-lite"/>
    </source>
</evidence>
<keyword evidence="11 18" id="KW-0067">ATP-binding</keyword>
<dbReference type="InterPro" id="IPR032872">
    <property type="entry name" value="WAK_assoc_C"/>
</dbReference>
<keyword evidence="15" id="KW-0325">Glycoprotein</keyword>
<sequence length="715" mass="79417">MHAITFPSVLYFSPVFVLLFSVAFTTSFPSNDAPTPSSDCPQTFDCGPLKNLSYPFSLLDNCGPPEFRLTCDDDLPELSSSPISYRVLRLDQTGKTMTLARLDLWNNTCPHEFANSTLNATLFTYGTDNEDLTIYYGCSPLTVKPSNQFNCTIDGHSSNAYFLTGTVPTDPVLSFVINCSVGVRLKILKTAAIELTANKSTLGQVLMEGFNVNYSGPYSEKCDKCVGSGERCVFDSHSNQSICSDGMDVEIDKFGRLRRTFVFIGEAKVEDVSLEYLFILIWLIFVYLLTIAGSSSSSVSLGVGIGIAGAGIVGIFLGWWIFSTRQKRKRRAVESKSKDLPTPPSTNGAPVFSTNFSQTTPSYPSSKSDLEKGSTYFGAHLFSYEELEEATNNFDPSKELGDGGFGAVYYGKLRDGRIVAVKRLYENNFKRVEQFMNEVLILTRIRHQNLVTLYGCTSKRSRELLLVYEYISNGTVADHLYGNRSSPNLLTWPVRLSIAMESAEALAYLHKTDVIHRDVKTNNILLTDNFQVKVADFGLSRLFPTDVTHVSTAPQGTPGYVDPEYYQCYQLTDKSDVYSFGVVLIELISSLPAVDTNRHKHDINLANMAINKIQNHAVHELVDPSLGFESEYVVRRTITAVAELAFRCLQQERDMRPSMDEVVEVLRAIKNEEKAEVVDIRADTVGLLKNVPPPLSPDSVVIDKWVSSSTPPNSF</sequence>
<organism evidence="22 23">
    <name type="scientific">Morella rubra</name>
    <name type="common">Chinese bayberry</name>
    <dbReference type="NCBI Taxonomy" id="262757"/>
    <lineage>
        <taxon>Eukaryota</taxon>
        <taxon>Viridiplantae</taxon>
        <taxon>Streptophyta</taxon>
        <taxon>Embryophyta</taxon>
        <taxon>Tracheophyta</taxon>
        <taxon>Spermatophyta</taxon>
        <taxon>Magnoliopsida</taxon>
        <taxon>eudicotyledons</taxon>
        <taxon>Gunneridae</taxon>
        <taxon>Pentapetalae</taxon>
        <taxon>rosids</taxon>
        <taxon>fabids</taxon>
        <taxon>Fagales</taxon>
        <taxon>Myricaceae</taxon>
        <taxon>Morella</taxon>
    </lineage>
</organism>
<dbReference type="InterPro" id="IPR008271">
    <property type="entry name" value="Ser/Thr_kinase_AS"/>
</dbReference>
<evidence type="ECO:0000256" key="3">
    <source>
        <dbReference type="ARBA" id="ARBA00022475"/>
    </source>
</evidence>
<evidence type="ECO:0000313" key="23">
    <source>
        <dbReference type="Proteomes" id="UP000516437"/>
    </source>
</evidence>
<dbReference type="FunFam" id="1.10.510.10:FF:000161">
    <property type="entry name" value="Wall-associated receptor kinase-like 20"/>
    <property type="match status" value="1"/>
</dbReference>
<dbReference type="EMBL" id="RXIC02000024">
    <property type="protein sequence ID" value="KAB1211233.1"/>
    <property type="molecule type" value="Genomic_DNA"/>
</dbReference>
<evidence type="ECO:0000256" key="13">
    <source>
        <dbReference type="ARBA" id="ARBA00023136"/>
    </source>
</evidence>
<evidence type="ECO:0000256" key="14">
    <source>
        <dbReference type="ARBA" id="ARBA00023170"/>
    </source>
</evidence>
<protein>
    <recommendedName>
        <fullName evidence="2">non-specific serine/threonine protein kinase</fullName>
        <ecNumber evidence="2">2.7.11.1</ecNumber>
    </recommendedName>
</protein>
<evidence type="ECO:0000256" key="10">
    <source>
        <dbReference type="ARBA" id="ARBA00022777"/>
    </source>
</evidence>
<keyword evidence="23" id="KW-1185">Reference proteome</keyword>
<keyword evidence="5" id="KW-0597">Phosphoprotein</keyword>
<dbReference type="OrthoDB" id="4062651at2759"/>
<keyword evidence="10" id="KW-0418">Kinase</keyword>
<evidence type="ECO:0000256" key="20">
    <source>
        <dbReference type="SAM" id="Phobius"/>
    </source>
</evidence>
<dbReference type="SMART" id="SM00220">
    <property type="entry name" value="S_TKc"/>
    <property type="match status" value="1"/>
</dbReference>
<evidence type="ECO:0000256" key="6">
    <source>
        <dbReference type="ARBA" id="ARBA00022679"/>
    </source>
</evidence>
<dbReference type="InterPro" id="IPR001245">
    <property type="entry name" value="Ser-Thr/Tyr_kinase_cat_dom"/>
</dbReference>
<keyword evidence="6" id="KW-0808">Transferase</keyword>
<feature type="domain" description="Protein kinase" evidence="21">
    <location>
        <begin position="394"/>
        <end position="669"/>
    </location>
</feature>
<evidence type="ECO:0000256" key="5">
    <source>
        <dbReference type="ARBA" id="ARBA00022553"/>
    </source>
</evidence>
<dbReference type="PROSITE" id="PS50011">
    <property type="entry name" value="PROTEIN_KINASE_DOM"/>
    <property type="match status" value="1"/>
</dbReference>
<name>A0A6A1VER5_9ROSI</name>
<keyword evidence="4" id="KW-0723">Serine/threonine-protein kinase</keyword>
<dbReference type="Pfam" id="PF13947">
    <property type="entry name" value="GUB_WAK_bind"/>
    <property type="match status" value="1"/>
</dbReference>
<dbReference type="Pfam" id="PF07714">
    <property type="entry name" value="PK_Tyr_Ser-Thr"/>
    <property type="match status" value="1"/>
</dbReference>
<reference evidence="22 23" key="1">
    <citation type="journal article" date="2019" name="Plant Biotechnol. J.">
        <title>The red bayberry genome and genetic basis of sex determination.</title>
        <authorList>
            <person name="Jia H.M."/>
            <person name="Jia H.J."/>
            <person name="Cai Q.L."/>
            <person name="Wang Y."/>
            <person name="Zhao H.B."/>
            <person name="Yang W.F."/>
            <person name="Wang G.Y."/>
            <person name="Li Y.H."/>
            <person name="Zhan D.L."/>
            <person name="Shen Y.T."/>
            <person name="Niu Q.F."/>
            <person name="Chang L."/>
            <person name="Qiu J."/>
            <person name="Zhao L."/>
            <person name="Xie H.B."/>
            <person name="Fu W.Y."/>
            <person name="Jin J."/>
            <person name="Li X.W."/>
            <person name="Jiao Y."/>
            <person name="Zhou C.C."/>
            <person name="Tu T."/>
            <person name="Chai C.Y."/>
            <person name="Gao J.L."/>
            <person name="Fan L.J."/>
            <person name="van de Weg E."/>
            <person name="Wang J.Y."/>
            <person name="Gao Z.S."/>
        </authorList>
    </citation>
    <scope>NUCLEOTIDE SEQUENCE [LARGE SCALE GENOMIC DNA]</scope>
    <source>
        <tissue evidence="22">Leaves</tissue>
    </source>
</reference>
<keyword evidence="12 20" id="KW-1133">Transmembrane helix</keyword>
<comment type="subcellular location">
    <subcellularLocation>
        <location evidence="1">Cell membrane</location>
        <topology evidence="1">Single-pass type I membrane protein</topology>
    </subcellularLocation>
</comment>
<evidence type="ECO:0000256" key="15">
    <source>
        <dbReference type="ARBA" id="ARBA00023180"/>
    </source>
</evidence>
<dbReference type="Proteomes" id="UP000516437">
    <property type="component" value="Chromosome 6"/>
</dbReference>
<comment type="caution">
    <text evidence="22">The sequence shown here is derived from an EMBL/GenBank/DDBJ whole genome shotgun (WGS) entry which is preliminary data.</text>
</comment>
<dbReference type="FunFam" id="3.30.200.20:FF:000214">
    <property type="entry name" value="WAK1-OsWAK receptor-like cytoplasmic kinase (OsWAK-RLCK)"/>
    <property type="match status" value="1"/>
</dbReference>
<dbReference type="GO" id="GO:0005886">
    <property type="term" value="C:plasma membrane"/>
    <property type="evidence" value="ECO:0007669"/>
    <property type="project" value="UniProtKB-SubCell"/>
</dbReference>
<keyword evidence="13 20" id="KW-0472">Membrane</keyword>
<evidence type="ECO:0000259" key="21">
    <source>
        <dbReference type="PROSITE" id="PS50011"/>
    </source>
</evidence>
<dbReference type="EC" id="2.7.11.1" evidence="2"/>
<dbReference type="PROSITE" id="PS00107">
    <property type="entry name" value="PROTEIN_KINASE_ATP"/>
    <property type="match status" value="1"/>
</dbReference>
<dbReference type="GO" id="GO:0005524">
    <property type="term" value="F:ATP binding"/>
    <property type="evidence" value="ECO:0007669"/>
    <property type="project" value="UniProtKB-UniRule"/>
</dbReference>
<dbReference type="InterPro" id="IPR025287">
    <property type="entry name" value="WAK_GUB"/>
</dbReference>
<dbReference type="AlphaFoldDB" id="A0A6A1VER5"/>
<comment type="catalytic activity">
    <reaction evidence="17">
        <text>L-seryl-[protein] + ATP = O-phospho-L-seryl-[protein] + ADP + H(+)</text>
        <dbReference type="Rhea" id="RHEA:17989"/>
        <dbReference type="Rhea" id="RHEA-COMP:9863"/>
        <dbReference type="Rhea" id="RHEA-COMP:11604"/>
        <dbReference type="ChEBI" id="CHEBI:15378"/>
        <dbReference type="ChEBI" id="CHEBI:29999"/>
        <dbReference type="ChEBI" id="CHEBI:30616"/>
        <dbReference type="ChEBI" id="CHEBI:83421"/>
        <dbReference type="ChEBI" id="CHEBI:456216"/>
        <dbReference type="EC" id="2.7.11.1"/>
    </reaction>
</comment>
<dbReference type="SUPFAM" id="SSF56112">
    <property type="entry name" value="Protein kinase-like (PK-like)"/>
    <property type="match status" value="1"/>
</dbReference>
<accession>A0A6A1VER5</accession>
<dbReference type="PANTHER" id="PTHR46008">
    <property type="entry name" value="LEAF RUST 10 DISEASE-RESISTANCE LOCUS RECEPTOR-LIKE PROTEIN KINASE-LIKE 1.4"/>
    <property type="match status" value="1"/>
</dbReference>
<keyword evidence="3" id="KW-1003">Cell membrane</keyword>
<feature type="transmembrane region" description="Helical" evidence="20">
    <location>
        <begin position="6"/>
        <end position="28"/>
    </location>
</feature>
<dbReference type="Gene3D" id="3.30.200.20">
    <property type="entry name" value="Phosphorylase Kinase, domain 1"/>
    <property type="match status" value="1"/>
</dbReference>
<comment type="catalytic activity">
    <reaction evidence="16">
        <text>L-threonyl-[protein] + ATP = O-phospho-L-threonyl-[protein] + ADP + H(+)</text>
        <dbReference type="Rhea" id="RHEA:46608"/>
        <dbReference type="Rhea" id="RHEA-COMP:11060"/>
        <dbReference type="Rhea" id="RHEA-COMP:11605"/>
        <dbReference type="ChEBI" id="CHEBI:15378"/>
        <dbReference type="ChEBI" id="CHEBI:30013"/>
        <dbReference type="ChEBI" id="CHEBI:30616"/>
        <dbReference type="ChEBI" id="CHEBI:61977"/>
        <dbReference type="ChEBI" id="CHEBI:456216"/>
        <dbReference type="EC" id="2.7.11.1"/>
    </reaction>
</comment>
<feature type="compositionally biased region" description="Polar residues" evidence="19">
    <location>
        <begin position="345"/>
        <end position="367"/>
    </location>
</feature>
<dbReference type="InterPro" id="IPR011009">
    <property type="entry name" value="Kinase-like_dom_sf"/>
</dbReference>
<dbReference type="Pfam" id="PF14380">
    <property type="entry name" value="WAK_assoc"/>
    <property type="match status" value="1"/>
</dbReference>
<keyword evidence="8" id="KW-0732">Signal</keyword>
<evidence type="ECO:0000256" key="16">
    <source>
        <dbReference type="ARBA" id="ARBA00047899"/>
    </source>
</evidence>
<keyword evidence="7 20" id="KW-0812">Transmembrane</keyword>
<dbReference type="InterPro" id="IPR000719">
    <property type="entry name" value="Prot_kinase_dom"/>
</dbReference>
<keyword evidence="14" id="KW-0675">Receptor</keyword>
<evidence type="ECO:0000256" key="2">
    <source>
        <dbReference type="ARBA" id="ARBA00012513"/>
    </source>
</evidence>
<feature type="transmembrane region" description="Helical" evidence="20">
    <location>
        <begin position="301"/>
        <end position="322"/>
    </location>
</feature>
<dbReference type="PANTHER" id="PTHR46008:SF34">
    <property type="entry name" value="PROTEIN KINASE DOMAIN-CONTAINING PROTEIN"/>
    <property type="match status" value="1"/>
</dbReference>
<dbReference type="InterPro" id="IPR017441">
    <property type="entry name" value="Protein_kinase_ATP_BS"/>
</dbReference>
<evidence type="ECO:0000256" key="9">
    <source>
        <dbReference type="ARBA" id="ARBA00022741"/>
    </source>
</evidence>
<evidence type="ECO:0000256" key="17">
    <source>
        <dbReference type="ARBA" id="ARBA00048679"/>
    </source>
</evidence>
<proteinExistence type="predicted"/>
<feature type="binding site" evidence="18">
    <location>
        <position position="422"/>
    </location>
    <ligand>
        <name>ATP</name>
        <dbReference type="ChEBI" id="CHEBI:30616"/>
    </ligand>
</feature>
<feature type="region of interest" description="Disordered" evidence="19">
    <location>
        <begin position="332"/>
        <end position="367"/>
    </location>
</feature>
<keyword evidence="9 18" id="KW-0547">Nucleotide-binding</keyword>
<gene>
    <name evidence="22" type="ORF">CJ030_MR6G021577</name>
</gene>
<evidence type="ECO:0000256" key="12">
    <source>
        <dbReference type="ARBA" id="ARBA00022989"/>
    </source>
</evidence>
<dbReference type="PROSITE" id="PS00108">
    <property type="entry name" value="PROTEIN_KINASE_ST"/>
    <property type="match status" value="1"/>
</dbReference>
<feature type="transmembrane region" description="Helical" evidence="20">
    <location>
        <begin position="276"/>
        <end position="295"/>
    </location>
</feature>
<evidence type="ECO:0000313" key="22">
    <source>
        <dbReference type="EMBL" id="KAB1211233.1"/>
    </source>
</evidence>
<evidence type="ECO:0000256" key="1">
    <source>
        <dbReference type="ARBA" id="ARBA00004251"/>
    </source>
</evidence>
<evidence type="ECO:0000256" key="8">
    <source>
        <dbReference type="ARBA" id="ARBA00022729"/>
    </source>
</evidence>
<evidence type="ECO:0000256" key="4">
    <source>
        <dbReference type="ARBA" id="ARBA00022527"/>
    </source>
</evidence>
<dbReference type="Gene3D" id="1.10.510.10">
    <property type="entry name" value="Transferase(Phosphotransferase) domain 1"/>
    <property type="match status" value="1"/>
</dbReference>
<evidence type="ECO:0000256" key="11">
    <source>
        <dbReference type="ARBA" id="ARBA00022840"/>
    </source>
</evidence>
<dbReference type="GO" id="GO:0004674">
    <property type="term" value="F:protein serine/threonine kinase activity"/>
    <property type="evidence" value="ECO:0007669"/>
    <property type="project" value="UniProtKB-KW"/>
</dbReference>
<evidence type="ECO:0000256" key="7">
    <source>
        <dbReference type="ARBA" id="ARBA00022692"/>
    </source>
</evidence>